<proteinExistence type="predicted"/>
<feature type="transmembrane region" description="Helical" evidence="6">
    <location>
        <begin position="171"/>
        <end position="190"/>
    </location>
</feature>
<feature type="transmembrane region" description="Helical" evidence="6">
    <location>
        <begin position="218"/>
        <end position="237"/>
    </location>
</feature>
<comment type="subcellular location">
    <subcellularLocation>
        <location evidence="1">Cell membrane</location>
        <topology evidence="1">Multi-pass membrane protein</topology>
    </subcellularLocation>
</comment>
<evidence type="ECO:0000313" key="8">
    <source>
        <dbReference type="EMBL" id="TDL45721.1"/>
    </source>
</evidence>
<dbReference type="PANTHER" id="PTHR23523">
    <property type="match status" value="1"/>
</dbReference>
<evidence type="ECO:0000313" key="9">
    <source>
        <dbReference type="Proteomes" id="UP000295633"/>
    </source>
</evidence>
<evidence type="ECO:0000256" key="5">
    <source>
        <dbReference type="SAM" id="MobiDB-lite"/>
    </source>
</evidence>
<dbReference type="InterPro" id="IPR020846">
    <property type="entry name" value="MFS_dom"/>
</dbReference>
<evidence type="ECO:0000256" key="2">
    <source>
        <dbReference type="ARBA" id="ARBA00022692"/>
    </source>
</evidence>
<keyword evidence="2 6" id="KW-0812">Transmembrane</keyword>
<gene>
    <name evidence="8" type="ORF">E2R54_04545</name>
</gene>
<dbReference type="RefSeq" id="WP_133398855.1">
    <property type="nucleotide sequence ID" value="NZ_SMZX01000001.1"/>
</dbReference>
<feature type="transmembrane region" description="Helical" evidence="6">
    <location>
        <begin position="339"/>
        <end position="360"/>
    </location>
</feature>
<name>A0A4R5YM37_9MICO</name>
<feature type="transmembrane region" description="Helical" evidence="6">
    <location>
        <begin position="310"/>
        <end position="332"/>
    </location>
</feature>
<feature type="transmembrane region" description="Helical" evidence="6">
    <location>
        <begin position="12"/>
        <end position="31"/>
    </location>
</feature>
<keyword evidence="4 6" id="KW-0472">Membrane</keyword>
<protein>
    <submittedName>
        <fullName evidence="8">MFS transporter</fullName>
    </submittedName>
</protein>
<dbReference type="Proteomes" id="UP000295633">
    <property type="component" value="Unassembled WGS sequence"/>
</dbReference>
<keyword evidence="3 6" id="KW-1133">Transmembrane helix</keyword>
<dbReference type="InterPro" id="IPR036259">
    <property type="entry name" value="MFS_trans_sf"/>
</dbReference>
<dbReference type="InterPro" id="IPR052524">
    <property type="entry name" value="MFS_Cyanate_Porter"/>
</dbReference>
<evidence type="ECO:0000256" key="6">
    <source>
        <dbReference type="SAM" id="Phobius"/>
    </source>
</evidence>
<feature type="transmembrane region" description="Helical" evidence="6">
    <location>
        <begin position="257"/>
        <end position="277"/>
    </location>
</feature>
<dbReference type="Pfam" id="PF07690">
    <property type="entry name" value="MFS_1"/>
    <property type="match status" value="1"/>
</dbReference>
<feature type="transmembrane region" description="Helical" evidence="6">
    <location>
        <begin position="106"/>
        <end position="124"/>
    </location>
</feature>
<dbReference type="PANTHER" id="PTHR23523:SF2">
    <property type="entry name" value="2-NITROIMIDAZOLE TRANSPORTER"/>
    <property type="match status" value="1"/>
</dbReference>
<dbReference type="Gene3D" id="1.20.1250.20">
    <property type="entry name" value="MFS general substrate transporter like domains"/>
    <property type="match status" value="2"/>
</dbReference>
<feature type="transmembrane region" description="Helical" evidence="6">
    <location>
        <begin position="136"/>
        <end position="159"/>
    </location>
</feature>
<dbReference type="InterPro" id="IPR011701">
    <property type="entry name" value="MFS"/>
</dbReference>
<dbReference type="AlphaFoldDB" id="A0A4R5YM37"/>
<organism evidence="8 9">
    <name type="scientific">Microbacterium oleivorans</name>
    <dbReference type="NCBI Taxonomy" id="273677"/>
    <lineage>
        <taxon>Bacteria</taxon>
        <taxon>Bacillati</taxon>
        <taxon>Actinomycetota</taxon>
        <taxon>Actinomycetes</taxon>
        <taxon>Micrococcales</taxon>
        <taxon>Microbacteriaceae</taxon>
        <taxon>Microbacterium</taxon>
    </lineage>
</organism>
<feature type="compositionally biased region" description="Low complexity" evidence="5">
    <location>
        <begin position="428"/>
        <end position="438"/>
    </location>
</feature>
<feature type="domain" description="Major facilitator superfamily (MFS) profile" evidence="7">
    <location>
        <begin position="14"/>
        <end position="398"/>
    </location>
</feature>
<evidence type="ECO:0000256" key="3">
    <source>
        <dbReference type="ARBA" id="ARBA00022989"/>
    </source>
</evidence>
<sequence>MTTPDPLAVGRGRILAVVGIVLLAFSLRSAVASLSPLFDAIGEDFDLPAAVLGLIGTVPPLCFAVFGLLAAGFERRFGLERTTLVALGAVGLGLVARAAALDAYGLLFGSALIFAGVGVGNVLVPALVKKYFAERIGLLTTVYTTTMAVSTFLPPLIAVPIADAAGWRTSLGVWAVFAVAGLIPWIVLAVRSRRAAAADVDLEAPSTRVFGRMWRLPTAWALAITFFASSAVAYTSFAWLPKILVDTAGVTPQVAGVLLSLFALIGLPASLVVPALVARRGVVLPLFIVASASGVLGAGGLLVAPASAPWLWVALLGTLPLLFPLVLTSVGLRTRTHDATVALSAFAQSVGYGVTMFMPIGVGVLHDATDSWTAPLVILIGISLLALPAGVVIARRKRSNRSGNSATDRGEREGGGQAFSSDGDGDSDSSSSSSSSAY</sequence>
<feature type="region of interest" description="Disordered" evidence="5">
    <location>
        <begin position="398"/>
        <end position="438"/>
    </location>
</feature>
<feature type="transmembrane region" description="Helical" evidence="6">
    <location>
        <begin position="83"/>
        <end position="100"/>
    </location>
</feature>
<feature type="transmembrane region" description="Helical" evidence="6">
    <location>
        <begin position="372"/>
        <end position="394"/>
    </location>
</feature>
<dbReference type="PROSITE" id="PS50850">
    <property type="entry name" value="MFS"/>
    <property type="match status" value="1"/>
</dbReference>
<reference evidence="8 9" key="1">
    <citation type="submission" date="2019-03" db="EMBL/GenBank/DDBJ databases">
        <title>Genome Sequencing and Assembly of Various Microbes Isolated from Partially Reclaimed Soil and Acid Mine Drainage (AMD) Site.</title>
        <authorList>
            <person name="Steinbock B."/>
            <person name="Bechtold R."/>
            <person name="Sevigny J.L."/>
            <person name="Thomas D."/>
            <person name="Cuthill L.R."/>
            <person name="Aveiro Johannsen E.J."/>
            <person name="Thomas K."/>
            <person name="Ghosh A."/>
        </authorList>
    </citation>
    <scope>NUCLEOTIDE SEQUENCE [LARGE SCALE GENOMIC DNA]</scope>
    <source>
        <strain evidence="8 9">F-B2</strain>
    </source>
</reference>
<dbReference type="SUPFAM" id="SSF103473">
    <property type="entry name" value="MFS general substrate transporter"/>
    <property type="match status" value="1"/>
</dbReference>
<comment type="caution">
    <text evidence="8">The sequence shown here is derived from an EMBL/GenBank/DDBJ whole genome shotgun (WGS) entry which is preliminary data.</text>
</comment>
<evidence type="ECO:0000256" key="4">
    <source>
        <dbReference type="ARBA" id="ARBA00023136"/>
    </source>
</evidence>
<dbReference type="GO" id="GO:0022857">
    <property type="term" value="F:transmembrane transporter activity"/>
    <property type="evidence" value="ECO:0007669"/>
    <property type="project" value="InterPro"/>
</dbReference>
<dbReference type="STRING" id="273677.BW34_01546"/>
<dbReference type="EMBL" id="SMZX01000001">
    <property type="protein sequence ID" value="TDL45721.1"/>
    <property type="molecule type" value="Genomic_DNA"/>
</dbReference>
<accession>A0A4R5YM37</accession>
<evidence type="ECO:0000259" key="7">
    <source>
        <dbReference type="PROSITE" id="PS50850"/>
    </source>
</evidence>
<evidence type="ECO:0000256" key="1">
    <source>
        <dbReference type="ARBA" id="ARBA00004651"/>
    </source>
</evidence>
<feature type="transmembrane region" description="Helical" evidence="6">
    <location>
        <begin position="51"/>
        <end position="71"/>
    </location>
</feature>
<feature type="transmembrane region" description="Helical" evidence="6">
    <location>
        <begin position="284"/>
        <end position="304"/>
    </location>
</feature>
<dbReference type="GO" id="GO:0005886">
    <property type="term" value="C:plasma membrane"/>
    <property type="evidence" value="ECO:0007669"/>
    <property type="project" value="UniProtKB-SubCell"/>
</dbReference>